<reference evidence="2" key="1">
    <citation type="journal article" date="2014" name="Science">
        <title>Ancient hybridizations among the ancestral genomes of bread wheat.</title>
        <authorList>
            <consortium name="International Wheat Genome Sequencing Consortium,"/>
            <person name="Marcussen T."/>
            <person name="Sandve S.R."/>
            <person name="Heier L."/>
            <person name="Spannagl M."/>
            <person name="Pfeifer M."/>
            <person name="Jakobsen K.S."/>
            <person name="Wulff B.B."/>
            <person name="Steuernagel B."/>
            <person name="Mayer K.F."/>
            <person name="Olsen O.A."/>
        </authorList>
    </citation>
    <scope>NUCLEOTIDE SEQUENCE [LARGE SCALE GENOMIC DNA]</scope>
    <source>
        <strain evidence="2">cv. AL8/78</strain>
    </source>
</reference>
<dbReference type="GeneID" id="109748654"/>
<reference evidence="1" key="3">
    <citation type="journal article" date="2017" name="Nature">
        <title>Genome sequence of the progenitor of the wheat D genome Aegilops tauschii.</title>
        <authorList>
            <person name="Luo M.C."/>
            <person name="Gu Y.Q."/>
            <person name="Puiu D."/>
            <person name="Wang H."/>
            <person name="Twardziok S.O."/>
            <person name="Deal K.R."/>
            <person name="Huo N."/>
            <person name="Zhu T."/>
            <person name="Wang L."/>
            <person name="Wang Y."/>
            <person name="McGuire P.E."/>
            <person name="Liu S."/>
            <person name="Long H."/>
            <person name="Ramasamy R.K."/>
            <person name="Rodriguez J.C."/>
            <person name="Van S.L."/>
            <person name="Yuan L."/>
            <person name="Wang Z."/>
            <person name="Xia Z."/>
            <person name="Xiao L."/>
            <person name="Anderson O.D."/>
            <person name="Ouyang S."/>
            <person name="Liang Y."/>
            <person name="Zimin A.V."/>
            <person name="Pertea G."/>
            <person name="Qi P."/>
            <person name="Bennetzen J.L."/>
            <person name="Dai X."/>
            <person name="Dawson M.W."/>
            <person name="Muller H.G."/>
            <person name="Kugler K."/>
            <person name="Rivarola-Duarte L."/>
            <person name="Spannagl M."/>
            <person name="Mayer K.F.X."/>
            <person name="Lu F.H."/>
            <person name="Bevan M.W."/>
            <person name="Leroy P."/>
            <person name="Li P."/>
            <person name="You F.M."/>
            <person name="Sun Q."/>
            <person name="Liu Z."/>
            <person name="Lyons E."/>
            <person name="Wicker T."/>
            <person name="Salzberg S.L."/>
            <person name="Devos K.M."/>
            <person name="Dvorak J."/>
        </authorList>
    </citation>
    <scope>NUCLEOTIDE SEQUENCE [LARGE SCALE GENOMIC DNA]</scope>
    <source>
        <strain evidence="1">cv. AL8/78</strain>
    </source>
</reference>
<organism evidence="1 2">
    <name type="scientific">Aegilops tauschii subsp. strangulata</name>
    <name type="common">Goatgrass</name>
    <dbReference type="NCBI Taxonomy" id="200361"/>
    <lineage>
        <taxon>Eukaryota</taxon>
        <taxon>Viridiplantae</taxon>
        <taxon>Streptophyta</taxon>
        <taxon>Embryophyta</taxon>
        <taxon>Tracheophyta</taxon>
        <taxon>Spermatophyta</taxon>
        <taxon>Magnoliopsida</taxon>
        <taxon>Liliopsida</taxon>
        <taxon>Poales</taxon>
        <taxon>Poaceae</taxon>
        <taxon>BOP clade</taxon>
        <taxon>Pooideae</taxon>
        <taxon>Triticodae</taxon>
        <taxon>Triticeae</taxon>
        <taxon>Triticinae</taxon>
        <taxon>Aegilops</taxon>
    </lineage>
</organism>
<proteinExistence type="predicted"/>
<dbReference type="EnsemblPlants" id="AET4Gv20240200.29">
    <property type="protein sequence ID" value="AET4Gv20240200.29"/>
    <property type="gene ID" value="AET4Gv20240200"/>
</dbReference>
<reference evidence="1" key="5">
    <citation type="journal article" date="2021" name="G3 (Bethesda)">
        <title>Aegilops tauschii genome assembly Aet v5.0 features greater sequence contiguity and improved annotation.</title>
        <authorList>
            <person name="Wang L."/>
            <person name="Zhu T."/>
            <person name="Rodriguez J.C."/>
            <person name="Deal K.R."/>
            <person name="Dubcovsky J."/>
            <person name="McGuire P.E."/>
            <person name="Lux T."/>
            <person name="Spannagl M."/>
            <person name="Mayer K.F.X."/>
            <person name="Baldrich P."/>
            <person name="Meyers B.C."/>
            <person name="Huo N."/>
            <person name="Gu Y.Q."/>
            <person name="Zhou H."/>
            <person name="Devos K.M."/>
            <person name="Bennetzen J.L."/>
            <person name="Unver T."/>
            <person name="Budak H."/>
            <person name="Gulick P.J."/>
            <person name="Galiba G."/>
            <person name="Kalapos B."/>
            <person name="Nelson D.R."/>
            <person name="Li P."/>
            <person name="You F.M."/>
            <person name="Luo M.C."/>
            <person name="Dvorak J."/>
        </authorList>
    </citation>
    <scope>NUCLEOTIDE SEQUENCE [LARGE SCALE GENOMIC DNA]</scope>
    <source>
        <strain evidence="1">cv. AL8/78</strain>
    </source>
</reference>
<dbReference type="RefSeq" id="XP_073352447.1">
    <property type="nucleotide sequence ID" value="XM_073496346.1"/>
</dbReference>
<reference evidence="1" key="4">
    <citation type="submission" date="2019-03" db="UniProtKB">
        <authorList>
            <consortium name="EnsemblPlants"/>
        </authorList>
    </citation>
    <scope>IDENTIFICATION</scope>
</reference>
<sequence length="101" mass="10898">MTIADHFVVDLVTDGHDMPGQLQEVDSSCPELAENGMPVWFILPGTIGTWHQSTLAEFRCVGYGSFCSGRSEASIDDYNACVVDHAAASTHTSTATVLHRN</sequence>
<reference evidence="2" key="2">
    <citation type="journal article" date="2017" name="Nat. Plants">
        <title>The Aegilops tauschii genome reveals multiple impacts of transposons.</title>
        <authorList>
            <person name="Zhao G."/>
            <person name="Zou C."/>
            <person name="Li K."/>
            <person name="Wang K."/>
            <person name="Li T."/>
            <person name="Gao L."/>
            <person name="Zhang X."/>
            <person name="Wang H."/>
            <person name="Yang Z."/>
            <person name="Liu X."/>
            <person name="Jiang W."/>
            <person name="Mao L."/>
            <person name="Kong X."/>
            <person name="Jiao Y."/>
            <person name="Jia J."/>
        </authorList>
    </citation>
    <scope>NUCLEOTIDE SEQUENCE [LARGE SCALE GENOMIC DNA]</scope>
    <source>
        <strain evidence="2">cv. AL8/78</strain>
    </source>
</reference>
<name>A0A453HMF1_AEGTS</name>
<dbReference type="Gramene" id="AET4Gv20240200.29">
    <property type="protein sequence ID" value="AET4Gv20240200.29"/>
    <property type="gene ID" value="AET4Gv20240200"/>
</dbReference>
<evidence type="ECO:0000313" key="2">
    <source>
        <dbReference type="Proteomes" id="UP000015105"/>
    </source>
</evidence>
<dbReference type="AlphaFoldDB" id="A0A453HMF1"/>
<accession>A0A453HMF1</accession>
<dbReference type="RefSeq" id="XP_045083390.2">
    <property type="nucleotide sequence ID" value="XM_045227455.2"/>
</dbReference>
<dbReference type="RefSeq" id="XP_073352448.1">
    <property type="nucleotide sequence ID" value="XM_073496347.1"/>
</dbReference>
<dbReference type="Proteomes" id="UP000015105">
    <property type="component" value="Chromosome 4D"/>
</dbReference>
<protein>
    <submittedName>
        <fullName evidence="1">Uncharacterized protein</fullName>
    </submittedName>
</protein>
<evidence type="ECO:0000313" key="1">
    <source>
        <dbReference type="EnsemblPlants" id="AET4Gv20240200.29"/>
    </source>
</evidence>
<keyword evidence="2" id="KW-1185">Reference proteome</keyword>